<dbReference type="Pfam" id="PF19290">
    <property type="entry name" value="PmbA_TldD_2nd"/>
    <property type="match status" value="1"/>
</dbReference>
<dbReference type="GO" id="GO:0006508">
    <property type="term" value="P:proteolysis"/>
    <property type="evidence" value="ECO:0007669"/>
    <property type="project" value="UniProtKB-KW"/>
</dbReference>
<reference evidence="3 4" key="1">
    <citation type="submission" date="2020-08" db="EMBL/GenBank/DDBJ databases">
        <title>Genomic Encyclopedia of Type Strains, Phase III (KMG-III): the genomes of soil and plant-associated and newly described type strains.</title>
        <authorList>
            <person name="Whitman W."/>
        </authorList>
    </citation>
    <scope>NUCLEOTIDE SEQUENCE [LARGE SCALE GENOMIC DNA]</scope>
    <source>
        <strain evidence="3 4">CECT 8305</strain>
    </source>
</reference>
<gene>
    <name evidence="3" type="ORF">FHS42_000733</name>
</gene>
<dbReference type="PANTHER" id="PTHR43666:SF1">
    <property type="entry name" value="CONSERVED PROTEIN"/>
    <property type="match status" value="1"/>
</dbReference>
<dbReference type="RefSeq" id="WP_184568963.1">
    <property type="nucleotide sequence ID" value="NZ_JACHJL010000001.1"/>
</dbReference>
<dbReference type="EMBL" id="JACHJL010000001">
    <property type="protein sequence ID" value="MBB5933715.1"/>
    <property type="molecule type" value="Genomic_DNA"/>
</dbReference>
<name>A0A7W9Q568_9ACTN</name>
<dbReference type="AlphaFoldDB" id="A0A7W9Q568"/>
<dbReference type="InterPro" id="IPR036059">
    <property type="entry name" value="TldD/PmbA_sf"/>
</dbReference>
<dbReference type="InterPro" id="IPR045570">
    <property type="entry name" value="Metalloprtase-TldD/E_cen_dom"/>
</dbReference>
<accession>A0A7W9Q568</accession>
<proteinExistence type="predicted"/>
<dbReference type="InterPro" id="IPR045569">
    <property type="entry name" value="Metalloprtase-TldD/E_C"/>
</dbReference>
<organism evidence="3 4">
    <name type="scientific">Streptomyces zagrosensis</name>
    <dbReference type="NCBI Taxonomy" id="1042984"/>
    <lineage>
        <taxon>Bacteria</taxon>
        <taxon>Bacillati</taxon>
        <taxon>Actinomycetota</taxon>
        <taxon>Actinomycetes</taxon>
        <taxon>Kitasatosporales</taxon>
        <taxon>Streptomycetaceae</taxon>
        <taxon>Streptomyces</taxon>
    </lineage>
</organism>
<dbReference type="PANTHER" id="PTHR43666">
    <property type="entry name" value="TLDD PROTEIN"/>
    <property type="match status" value="1"/>
</dbReference>
<dbReference type="Gene3D" id="3.30.2290.10">
    <property type="entry name" value="PmbA/TldD superfamily"/>
    <property type="match status" value="1"/>
</dbReference>
<dbReference type="GO" id="GO:0008237">
    <property type="term" value="F:metallopeptidase activity"/>
    <property type="evidence" value="ECO:0007669"/>
    <property type="project" value="InterPro"/>
</dbReference>
<comment type="caution">
    <text evidence="3">The sequence shown here is derived from an EMBL/GenBank/DDBJ whole genome shotgun (WGS) entry which is preliminary data.</text>
</comment>
<feature type="domain" description="Metalloprotease TldD/E C-terminal" evidence="1">
    <location>
        <begin position="237"/>
        <end position="471"/>
    </location>
</feature>
<keyword evidence="3" id="KW-0378">Hydrolase</keyword>
<dbReference type="InterPro" id="IPR035068">
    <property type="entry name" value="TldD/PmbA_N"/>
</dbReference>
<keyword evidence="4" id="KW-1185">Reference proteome</keyword>
<sequence length="477" mass="50347">MSAATPSTNAPHEIVERALELSRADACVVIADEQSSTNLRWARNALTTNGVTRGRTLTVIATVNGREGTACGVVSRSAVTADDVEPLVRAAEAAARDAGPAEDAGPLTSGAGIVPAADFAGAPAETSSDVFAAFAPALGESFGLARRAGRELYGYAYHEMVSSYLGTSTGLRLRHDQPSGTLELNAKAPGTGTTTTPRSAWAGRATRDFTDVDPLALDAELAQRLEWAKRRSELPAGRYETLLPPTAVADLLIYQLWSSSGRDAAEGRTVFSKPGGGTRIGDRLSELPLTLRSDPAEPGLEAAPFVLAHSSEGDASVFDNGLPLGATDWIKDGALTRLVTSRHSAELTGLPVAPAVGNLILDGGGSRTLDEMVADAGHDGPALLLTCMWYIREVDPATLLLTGLTRDGVYLVERGEVTGEVNNFRFNESPVDLLSRASEAGRTERTLPREWGDWFTRAAMPALRVPDFHMSSVSQGV</sequence>
<protein>
    <submittedName>
        <fullName evidence="3">Putative Zn-dependent protease</fullName>
    </submittedName>
</protein>
<evidence type="ECO:0000313" key="4">
    <source>
        <dbReference type="Proteomes" id="UP000588098"/>
    </source>
</evidence>
<dbReference type="Pfam" id="PF19289">
    <property type="entry name" value="PmbA_TldD_3rd"/>
    <property type="match status" value="1"/>
</dbReference>
<evidence type="ECO:0000313" key="3">
    <source>
        <dbReference type="EMBL" id="MBB5933715.1"/>
    </source>
</evidence>
<evidence type="ECO:0000259" key="1">
    <source>
        <dbReference type="Pfam" id="PF19289"/>
    </source>
</evidence>
<dbReference type="Proteomes" id="UP000588098">
    <property type="component" value="Unassembled WGS sequence"/>
</dbReference>
<feature type="domain" description="Metalloprotease TldD/E central" evidence="2">
    <location>
        <begin position="145"/>
        <end position="227"/>
    </location>
</feature>
<dbReference type="SUPFAM" id="SSF111283">
    <property type="entry name" value="Putative modulator of DNA gyrase, PmbA/TldD"/>
    <property type="match status" value="1"/>
</dbReference>
<keyword evidence="3" id="KW-0645">Protease</keyword>
<evidence type="ECO:0000259" key="2">
    <source>
        <dbReference type="Pfam" id="PF19290"/>
    </source>
</evidence>